<accession>A0AAJ4XEA7</accession>
<evidence type="ECO:0000313" key="2">
    <source>
        <dbReference type="Proteomes" id="UP000215355"/>
    </source>
</evidence>
<evidence type="ECO:0000313" key="1">
    <source>
        <dbReference type="EMBL" id="SNV60628.1"/>
    </source>
</evidence>
<dbReference type="EMBL" id="LT906468">
    <property type="protein sequence ID" value="SNV60628.1"/>
    <property type="molecule type" value="Genomic_DNA"/>
</dbReference>
<organism evidence="1 2">
    <name type="scientific">Sphingobacterium mizutaii</name>
    <dbReference type="NCBI Taxonomy" id="1010"/>
    <lineage>
        <taxon>Bacteria</taxon>
        <taxon>Pseudomonadati</taxon>
        <taxon>Bacteroidota</taxon>
        <taxon>Sphingobacteriia</taxon>
        <taxon>Sphingobacteriales</taxon>
        <taxon>Sphingobacteriaceae</taxon>
        <taxon>Sphingobacterium</taxon>
    </lineage>
</organism>
<dbReference type="Proteomes" id="UP000215355">
    <property type="component" value="Chromosome 1"/>
</dbReference>
<reference evidence="1 2" key="1">
    <citation type="submission" date="2017-06" db="EMBL/GenBank/DDBJ databases">
        <authorList>
            <consortium name="Pathogen Informatics"/>
        </authorList>
    </citation>
    <scope>NUCLEOTIDE SEQUENCE [LARGE SCALE GENOMIC DNA]</scope>
    <source>
        <strain evidence="1 2">NCTC12149</strain>
    </source>
</reference>
<gene>
    <name evidence="1" type="ORF">SAMEA4412673_03631</name>
</gene>
<protein>
    <submittedName>
        <fullName evidence="1">Uncharacterized protein</fullName>
    </submittedName>
</protein>
<sequence>MENKNYPVLLVADKLHLEEVSEYKTEKEQFEQLANHLDELVSTNFNKLISILYRIDVSEERARRALAEEAGIRSPGHTLARLLIEREAEKIKYREMYKKS</sequence>
<dbReference type="KEGG" id="smiz:4412673_03631"/>
<name>A0AAJ4XEA7_9SPHI</name>
<proteinExistence type="predicted"/>
<dbReference type="RefSeq" id="WP_093099189.1">
    <property type="nucleotide sequence ID" value="NZ_FNGK01000004.1"/>
</dbReference>
<dbReference type="AlphaFoldDB" id="A0AAJ4XEA7"/>